<evidence type="ECO:0000313" key="2">
    <source>
        <dbReference type="EMBL" id="GBF96884.1"/>
    </source>
</evidence>
<keyword evidence="3" id="KW-1185">Reference proteome</keyword>
<feature type="chain" id="PRO_5016128791" description="SCP domain-containing protein" evidence="1">
    <location>
        <begin position="27"/>
        <end position="111"/>
    </location>
</feature>
<dbReference type="Proteomes" id="UP000247498">
    <property type="component" value="Unassembled WGS sequence"/>
</dbReference>
<protein>
    <recommendedName>
        <fullName evidence="4">SCP domain-containing protein</fullName>
    </recommendedName>
</protein>
<evidence type="ECO:0008006" key="4">
    <source>
        <dbReference type="Google" id="ProtNLM"/>
    </source>
</evidence>
<reference evidence="2 3" key="1">
    <citation type="journal article" date="2018" name="Sci. Rep.">
        <title>Raphidocelis subcapitata (=Pseudokirchneriella subcapitata) provides an insight into genome evolution and environmental adaptations in the Sphaeropleales.</title>
        <authorList>
            <person name="Suzuki S."/>
            <person name="Yamaguchi H."/>
            <person name="Nakajima N."/>
            <person name="Kawachi M."/>
        </authorList>
    </citation>
    <scope>NUCLEOTIDE SEQUENCE [LARGE SCALE GENOMIC DNA]</scope>
    <source>
        <strain evidence="2 3">NIES-35</strain>
    </source>
</reference>
<sequence>MALFRLNFAAAAALLLLCLCLGGAAAARVGPAAGHHRMLRGEQGGAAVKARPYNWASDVNVNTAQESIQLAIDNGGGAGDIRGATSRASMAANYAQSGNRYPAGYNAWWRK</sequence>
<dbReference type="InParanoid" id="A0A2V0PAK2"/>
<dbReference type="AlphaFoldDB" id="A0A2V0PAK2"/>
<evidence type="ECO:0000256" key="1">
    <source>
        <dbReference type="SAM" id="SignalP"/>
    </source>
</evidence>
<proteinExistence type="predicted"/>
<organism evidence="2 3">
    <name type="scientific">Raphidocelis subcapitata</name>
    <dbReference type="NCBI Taxonomy" id="307507"/>
    <lineage>
        <taxon>Eukaryota</taxon>
        <taxon>Viridiplantae</taxon>
        <taxon>Chlorophyta</taxon>
        <taxon>core chlorophytes</taxon>
        <taxon>Chlorophyceae</taxon>
        <taxon>CS clade</taxon>
        <taxon>Sphaeropleales</taxon>
        <taxon>Selenastraceae</taxon>
        <taxon>Raphidocelis</taxon>
    </lineage>
</organism>
<comment type="caution">
    <text evidence="2">The sequence shown here is derived from an EMBL/GenBank/DDBJ whole genome shotgun (WGS) entry which is preliminary data.</text>
</comment>
<name>A0A2V0PAK2_9CHLO</name>
<dbReference type="EMBL" id="BDRX01000088">
    <property type="protein sequence ID" value="GBF96884.1"/>
    <property type="molecule type" value="Genomic_DNA"/>
</dbReference>
<accession>A0A2V0PAK2</accession>
<feature type="signal peptide" evidence="1">
    <location>
        <begin position="1"/>
        <end position="26"/>
    </location>
</feature>
<evidence type="ECO:0000313" key="3">
    <source>
        <dbReference type="Proteomes" id="UP000247498"/>
    </source>
</evidence>
<keyword evidence="1" id="KW-0732">Signal</keyword>
<gene>
    <name evidence="2" type="ORF">Rsub_09889</name>
</gene>